<dbReference type="EMBL" id="JASBRG010000003">
    <property type="protein sequence ID" value="MDI3319088.1"/>
    <property type="molecule type" value="Genomic_DNA"/>
</dbReference>
<evidence type="ECO:0000313" key="3">
    <source>
        <dbReference type="Proteomes" id="UP001226434"/>
    </source>
</evidence>
<accession>A0ABT6R953</accession>
<keyword evidence="1" id="KW-0732">Signal</keyword>
<evidence type="ECO:0000256" key="1">
    <source>
        <dbReference type="SAM" id="SignalP"/>
    </source>
</evidence>
<evidence type="ECO:0000313" key="2">
    <source>
        <dbReference type="EMBL" id="MDI3319088.1"/>
    </source>
</evidence>
<keyword evidence="3" id="KW-1185">Reference proteome</keyword>
<reference evidence="2 3" key="1">
    <citation type="submission" date="2023-05" db="EMBL/GenBank/DDBJ databases">
        <title>Genome sequence of Pinibacter sp. MAH-24.</title>
        <authorList>
            <person name="Huq M.A."/>
        </authorList>
    </citation>
    <scope>NUCLEOTIDE SEQUENCE [LARGE SCALE GENOMIC DNA]</scope>
    <source>
        <strain evidence="2 3">MAH-24</strain>
    </source>
</reference>
<feature type="chain" id="PRO_5046155304" evidence="1">
    <location>
        <begin position="21"/>
        <end position="376"/>
    </location>
</feature>
<comment type="caution">
    <text evidence="2">The sequence shown here is derived from an EMBL/GenBank/DDBJ whole genome shotgun (WGS) entry which is preliminary data.</text>
</comment>
<dbReference type="RefSeq" id="WP_282333205.1">
    <property type="nucleotide sequence ID" value="NZ_JASBRG010000003.1"/>
</dbReference>
<sequence>MRTKLLLLSVLFHLSIQAQNVTGSWYGNADVMLSGRHNNYLAEMIIKQKGSEVVGILGYYFKNGYQSVYIHGNYDKASRTITIDNIPITYFRAKDIDGVNCYMDFTGTLVVSRVKSNINGYFSSDPKYKYTCPELRVTFDLDADEENKQDSLIKNSVAKRFWQPQQQDVIVENEKPVVKDTPVVAKTNPLVIAKDTADIAKTETPVVANDTPAVVAIIEKEESLKAAKQTVVKTATPVVGPIAIAAAPQVPSENELLIKAFEKRKNTYSHDLVVTSDSVRVSFYDNGEIDGDIISVLLNNQPILVKQELAATALNIYIVLDKTKEINELSMFAENLGKYPPNTALMVLYDGNQRQEVYLSSSLSQNATIRIKRKHN</sequence>
<name>A0ABT6R953_9BACT</name>
<protein>
    <submittedName>
        <fullName evidence="2">Uncharacterized protein</fullName>
    </submittedName>
</protein>
<proteinExistence type="predicted"/>
<gene>
    <name evidence="2" type="ORF">QJ048_04855</name>
</gene>
<organism evidence="2 3">
    <name type="scientific">Pinibacter soli</name>
    <dbReference type="NCBI Taxonomy" id="3044211"/>
    <lineage>
        <taxon>Bacteria</taxon>
        <taxon>Pseudomonadati</taxon>
        <taxon>Bacteroidota</taxon>
        <taxon>Chitinophagia</taxon>
        <taxon>Chitinophagales</taxon>
        <taxon>Chitinophagaceae</taxon>
        <taxon>Pinibacter</taxon>
    </lineage>
</organism>
<feature type="signal peptide" evidence="1">
    <location>
        <begin position="1"/>
        <end position="20"/>
    </location>
</feature>
<dbReference type="Proteomes" id="UP001226434">
    <property type="component" value="Unassembled WGS sequence"/>
</dbReference>